<reference evidence="1 2" key="1">
    <citation type="submission" date="2022-12" db="EMBL/GenBank/DDBJ databases">
        <title>Chromosome-level genome of Tegillarca granosa.</title>
        <authorList>
            <person name="Kim J."/>
        </authorList>
    </citation>
    <scope>NUCLEOTIDE SEQUENCE [LARGE SCALE GENOMIC DNA]</scope>
    <source>
        <strain evidence="1">Teg-2019</strain>
        <tissue evidence="1">Adductor muscle</tissue>
    </source>
</reference>
<evidence type="ECO:0000313" key="1">
    <source>
        <dbReference type="EMBL" id="KAJ8315011.1"/>
    </source>
</evidence>
<protein>
    <submittedName>
        <fullName evidence="1">Uncharacterized protein</fullName>
    </submittedName>
</protein>
<evidence type="ECO:0000313" key="2">
    <source>
        <dbReference type="Proteomes" id="UP001217089"/>
    </source>
</evidence>
<keyword evidence="2" id="KW-1185">Reference proteome</keyword>
<accession>A0ABQ9FFP2</accession>
<organism evidence="1 2">
    <name type="scientific">Tegillarca granosa</name>
    <name type="common">Malaysian cockle</name>
    <name type="synonym">Anadara granosa</name>
    <dbReference type="NCBI Taxonomy" id="220873"/>
    <lineage>
        <taxon>Eukaryota</taxon>
        <taxon>Metazoa</taxon>
        <taxon>Spiralia</taxon>
        <taxon>Lophotrochozoa</taxon>
        <taxon>Mollusca</taxon>
        <taxon>Bivalvia</taxon>
        <taxon>Autobranchia</taxon>
        <taxon>Pteriomorphia</taxon>
        <taxon>Arcoida</taxon>
        <taxon>Arcoidea</taxon>
        <taxon>Arcidae</taxon>
        <taxon>Tegillarca</taxon>
    </lineage>
</organism>
<comment type="caution">
    <text evidence="1">The sequence shown here is derived from an EMBL/GenBank/DDBJ whole genome shotgun (WGS) entry which is preliminary data.</text>
</comment>
<dbReference type="EMBL" id="JARBDR010000337">
    <property type="protein sequence ID" value="KAJ8315011.1"/>
    <property type="molecule type" value="Genomic_DNA"/>
</dbReference>
<proteinExistence type="predicted"/>
<gene>
    <name evidence="1" type="ORF">KUTeg_007161</name>
</gene>
<name>A0ABQ9FFP2_TEGGR</name>
<dbReference type="Proteomes" id="UP001217089">
    <property type="component" value="Unassembled WGS sequence"/>
</dbReference>
<sequence>MHTARFVPKMTDKDRPRAYLDSKDVPEIQEGFAELIANFNSNSVRFDDDVQTYELSEEYAGCKNPIFQKDL</sequence>